<protein>
    <submittedName>
        <fullName evidence="4">Uncharacterized protein</fullName>
    </submittedName>
</protein>
<dbReference type="GO" id="GO:0003924">
    <property type="term" value="F:GTPase activity"/>
    <property type="evidence" value="ECO:0007669"/>
    <property type="project" value="InterPro"/>
</dbReference>
<dbReference type="Gene3D" id="3.40.50.300">
    <property type="entry name" value="P-loop containing nucleotide triphosphate hydrolases"/>
    <property type="match status" value="1"/>
</dbReference>
<comment type="caution">
    <text evidence="4">The sequence shown here is derived from an EMBL/GenBank/DDBJ whole genome shotgun (WGS) entry which is preliminary data.</text>
</comment>
<dbReference type="Proteomes" id="UP000681967">
    <property type="component" value="Unassembled WGS sequence"/>
</dbReference>
<dbReference type="Pfam" id="PF00071">
    <property type="entry name" value="Ras"/>
    <property type="match status" value="1"/>
</dbReference>
<evidence type="ECO:0000256" key="1">
    <source>
        <dbReference type="ARBA" id="ARBA00022741"/>
    </source>
</evidence>
<reference evidence="4" key="1">
    <citation type="submission" date="2021-02" db="EMBL/GenBank/DDBJ databases">
        <authorList>
            <person name="Nowell W R."/>
        </authorList>
    </citation>
    <scope>NUCLEOTIDE SEQUENCE</scope>
</reference>
<dbReference type="InterPro" id="IPR050227">
    <property type="entry name" value="Rab"/>
</dbReference>
<dbReference type="PRINTS" id="PR00449">
    <property type="entry name" value="RASTRNSFRMNG"/>
</dbReference>
<dbReference type="Proteomes" id="UP000681720">
    <property type="component" value="Unassembled WGS sequence"/>
</dbReference>
<accession>A0A8S3AMB8</accession>
<dbReference type="SMART" id="SM00175">
    <property type="entry name" value="RAB"/>
    <property type="match status" value="1"/>
</dbReference>
<dbReference type="PANTHER" id="PTHR47977">
    <property type="entry name" value="RAS-RELATED PROTEIN RAB"/>
    <property type="match status" value="1"/>
</dbReference>
<dbReference type="GO" id="GO:0005525">
    <property type="term" value="F:GTP binding"/>
    <property type="evidence" value="ECO:0007669"/>
    <property type="project" value="UniProtKB-KW"/>
</dbReference>
<name>A0A8S3AMB8_9BILA</name>
<evidence type="ECO:0000256" key="2">
    <source>
        <dbReference type="ARBA" id="ARBA00023134"/>
    </source>
</evidence>
<dbReference type="PROSITE" id="PS51419">
    <property type="entry name" value="RAB"/>
    <property type="match status" value="1"/>
</dbReference>
<dbReference type="EMBL" id="CAJOBJ010130890">
    <property type="protein sequence ID" value="CAF4720711.1"/>
    <property type="molecule type" value="Genomic_DNA"/>
</dbReference>
<organism evidence="4 5">
    <name type="scientific">Rotaria magnacalcarata</name>
    <dbReference type="NCBI Taxonomy" id="392030"/>
    <lineage>
        <taxon>Eukaryota</taxon>
        <taxon>Metazoa</taxon>
        <taxon>Spiralia</taxon>
        <taxon>Gnathifera</taxon>
        <taxon>Rotifera</taxon>
        <taxon>Eurotatoria</taxon>
        <taxon>Bdelloidea</taxon>
        <taxon>Philodinida</taxon>
        <taxon>Philodinidae</taxon>
        <taxon>Rotaria</taxon>
    </lineage>
</organism>
<dbReference type="InterPro" id="IPR027417">
    <property type="entry name" value="P-loop_NTPase"/>
</dbReference>
<keyword evidence="1" id="KW-0547">Nucleotide-binding</keyword>
<keyword evidence="2" id="KW-0342">GTP-binding</keyword>
<evidence type="ECO:0000313" key="3">
    <source>
        <dbReference type="EMBL" id="CAF4720711.1"/>
    </source>
</evidence>
<dbReference type="SUPFAM" id="SSF52540">
    <property type="entry name" value="P-loop containing nucleoside triphosphate hydrolases"/>
    <property type="match status" value="1"/>
</dbReference>
<dbReference type="EMBL" id="CAJOBH010125610">
    <property type="protein sequence ID" value="CAF4733380.1"/>
    <property type="molecule type" value="Genomic_DNA"/>
</dbReference>
<gene>
    <name evidence="4" type="ORF">BYL167_LOCUS45357</name>
    <name evidence="3" type="ORF">GIL414_LOCUS43835</name>
</gene>
<sequence length="80" mass="9107">MAKPSEVCHFKILIIGESSVGKSSLMTRFVDETFQATFFPTIGVDFKVRTLLIDGYQCKVQIWLVEFSFVAKENLEILQS</sequence>
<dbReference type="AlphaFoldDB" id="A0A8S3AMB8"/>
<evidence type="ECO:0000313" key="4">
    <source>
        <dbReference type="EMBL" id="CAF4733380.1"/>
    </source>
</evidence>
<dbReference type="InterPro" id="IPR001806">
    <property type="entry name" value="Small_GTPase"/>
</dbReference>
<evidence type="ECO:0000313" key="5">
    <source>
        <dbReference type="Proteomes" id="UP000681967"/>
    </source>
</evidence>
<proteinExistence type="predicted"/>